<dbReference type="SMART" id="SM00387">
    <property type="entry name" value="HATPase_c"/>
    <property type="match status" value="1"/>
</dbReference>
<feature type="transmembrane region" description="Helical" evidence="14">
    <location>
        <begin position="9"/>
        <end position="27"/>
    </location>
</feature>
<keyword evidence="5 13" id="KW-0808">Transferase</keyword>
<evidence type="ECO:0000313" key="16">
    <source>
        <dbReference type="EMBL" id="EEW37929.1"/>
    </source>
</evidence>
<evidence type="ECO:0000256" key="12">
    <source>
        <dbReference type="ARBA" id="ARBA00023136"/>
    </source>
</evidence>
<keyword evidence="4" id="KW-0597">Phosphoprotein</keyword>
<dbReference type="AlphaFoldDB" id="C8NE28"/>
<evidence type="ECO:0000256" key="11">
    <source>
        <dbReference type="ARBA" id="ARBA00023012"/>
    </source>
</evidence>
<evidence type="ECO:0000256" key="6">
    <source>
        <dbReference type="ARBA" id="ARBA00022692"/>
    </source>
</evidence>
<dbReference type="Pfam" id="PF02518">
    <property type="entry name" value="HATPase_c"/>
    <property type="match status" value="1"/>
</dbReference>
<dbReference type="GO" id="GO:0005524">
    <property type="term" value="F:ATP binding"/>
    <property type="evidence" value="ECO:0007669"/>
    <property type="project" value="UniProtKB-UniRule"/>
</dbReference>
<gene>
    <name evidence="16" type="primary">vraS</name>
    <name evidence="16" type="ORF">HMPREF0444_0173</name>
</gene>
<dbReference type="InterPro" id="IPR003594">
    <property type="entry name" value="HATPase_dom"/>
</dbReference>
<evidence type="ECO:0000256" key="3">
    <source>
        <dbReference type="ARBA" id="ARBA00022475"/>
    </source>
</evidence>
<evidence type="ECO:0000256" key="8">
    <source>
        <dbReference type="ARBA" id="ARBA00022777"/>
    </source>
</evidence>
<dbReference type="PIRSF" id="PIRSF037431">
    <property type="entry name" value="STHK_LiaS"/>
    <property type="match status" value="1"/>
</dbReference>
<dbReference type="InterPro" id="IPR050482">
    <property type="entry name" value="Sensor_HK_TwoCompSys"/>
</dbReference>
<keyword evidence="9 13" id="KW-0067">ATP-binding</keyword>
<organism evidence="16 17">
    <name type="scientific">Granulicatella adiacens ATCC 49175</name>
    <dbReference type="NCBI Taxonomy" id="638301"/>
    <lineage>
        <taxon>Bacteria</taxon>
        <taxon>Bacillati</taxon>
        <taxon>Bacillota</taxon>
        <taxon>Bacilli</taxon>
        <taxon>Lactobacillales</taxon>
        <taxon>Carnobacteriaceae</taxon>
        <taxon>Granulicatella</taxon>
    </lineage>
</organism>
<evidence type="ECO:0000256" key="13">
    <source>
        <dbReference type="PIRNR" id="PIRNR037431"/>
    </source>
</evidence>
<dbReference type="Proteomes" id="UP000005926">
    <property type="component" value="Unassembled WGS sequence"/>
</dbReference>
<reference evidence="16 17" key="1">
    <citation type="submission" date="2009-08" db="EMBL/GenBank/DDBJ databases">
        <authorList>
            <person name="Muzny D."/>
            <person name="Qin X."/>
            <person name="Deng J."/>
            <person name="Jiang H."/>
            <person name="Liu Y."/>
            <person name="Qu J."/>
            <person name="Song X.-Z."/>
            <person name="Zhang L."/>
            <person name="Thornton R."/>
            <person name="Coyle M."/>
            <person name="Francisco L."/>
            <person name="Jackson L."/>
            <person name="Javaid M."/>
            <person name="Korchina V."/>
            <person name="Kovar C."/>
            <person name="Mata R."/>
            <person name="Mathew T."/>
            <person name="Ngo R."/>
            <person name="Nguyen L."/>
            <person name="Nguyen N."/>
            <person name="Okwuonu G."/>
            <person name="Ongeri F."/>
            <person name="Pham C."/>
            <person name="Simmons D."/>
            <person name="Wilczek-Boney K."/>
            <person name="Hale W."/>
            <person name="Jakkamsetti A."/>
            <person name="Pham P."/>
            <person name="Ruth R."/>
            <person name="San Lucas F."/>
            <person name="Warren J."/>
            <person name="Zhang J."/>
            <person name="Zhao Z."/>
            <person name="Zhou C."/>
            <person name="Zhu D."/>
            <person name="Lee S."/>
            <person name="Bess C."/>
            <person name="Blankenburg K."/>
            <person name="Forbes L."/>
            <person name="Fu Q."/>
            <person name="Gubbala S."/>
            <person name="Hirani K."/>
            <person name="Jayaseelan J.C."/>
            <person name="Lara F."/>
            <person name="Munidasa M."/>
            <person name="Palculict T."/>
            <person name="Patil S."/>
            <person name="Pu L.-L."/>
            <person name="Saada N."/>
            <person name="Tang L."/>
            <person name="Weissenberger G."/>
            <person name="Zhu Y."/>
            <person name="Hemphill L."/>
            <person name="Shang Y."/>
            <person name="Youmans B."/>
            <person name="Ayvaz T."/>
            <person name="Ross M."/>
            <person name="Santibanez J."/>
            <person name="Aqrawi P."/>
            <person name="Gross S."/>
            <person name="Joshi V."/>
            <person name="Fowler G."/>
            <person name="Nazareth L."/>
            <person name="Reid J."/>
            <person name="Worley K."/>
            <person name="Petrosino J."/>
            <person name="Highlander S."/>
            <person name="Gibbs R."/>
        </authorList>
    </citation>
    <scope>NUCLEOTIDE SEQUENCE [LARGE SCALE GENOMIC DNA]</scope>
    <source>
        <strain evidence="16 17">ATCC 49175</strain>
    </source>
</reference>
<keyword evidence="3 13" id="KW-1003">Cell membrane</keyword>
<keyword evidence="8 13" id="KW-0418">Kinase</keyword>
<dbReference type="PROSITE" id="PS50109">
    <property type="entry name" value="HIS_KIN"/>
    <property type="match status" value="1"/>
</dbReference>
<dbReference type="EMBL" id="ACKZ01000008">
    <property type="protein sequence ID" value="EEW37929.1"/>
    <property type="molecule type" value="Genomic_DNA"/>
</dbReference>
<dbReference type="RefSeq" id="WP_005605114.1">
    <property type="nucleotide sequence ID" value="NZ_GG694015.1"/>
</dbReference>
<sequence length="355" mass="41121">MKQRILKSWLLFSALYSIVSTVFIFLFRKWFNFDHLEEISFQETLGTITLFLLILLFFALVSAIILYGLNRQAERKITEQLLMIQKAQFQLVKDKDESNWLNEATILDLKAFYAQSMAISNQIETVSLELQEIGRKPQYVGEETKEQVIEQERRRIARELHDSVSQQLFAAMMMISALNERKQHFDEKEQKQLAMIEHVLSQAQSEMRALLLHLRPISLENKSLKSGIEGLLVELQTKVQMKIHWDIEDVTLPEGVEDHLFRIAQELLSNTLRHSHAKHLEVYLRQKDSNVIFKIEDDGVGFNVDDIHTGSYGINNMKERVQGLGGQVKIVSFPNQGTTIEIKIPLGRHLEGNYD</sequence>
<dbReference type="GO" id="GO:0000155">
    <property type="term" value="F:phosphorelay sensor kinase activity"/>
    <property type="evidence" value="ECO:0007669"/>
    <property type="project" value="UniProtKB-UniRule"/>
</dbReference>
<evidence type="ECO:0000256" key="10">
    <source>
        <dbReference type="ARBA" id="ARBA00022989"/>
    </source>
</evidence>
<evidence type="ECO:0000256" key="4">
    <source>
        <dbReference type="ARBA" id="ARBA00022553"/>
    </source>
</evidence>
<proteinExistence type="predicted"/>
<dbReference type="InterPro" id="IPR005467">
    <property type="entry name" value="His_kinase_dom"/>
</dbReference>
<keyword evidence="7 13" id="KW-0547">Nucleotide-binding</keyword>
<comment type="catalytic activity">
    <reaction evidence="1 13">
        <text>ATP + protein L-histidine = ADP + protein N-phospho-L-histidine.</text>
        <dbReference type="EC" id="2.7.13.3"/>
    </reaction>
</comment>
<dbReference type="HOGENOM" id="CLU_000445_20_12_9"/>
<evidence type="ECO:0000256" key="5">
    <source>
        <dbReference type="ARBA" id="ARBA00022679"/>
    </source>
</evidence>
<dbReference type="InterPro" id="IPR011712">
    <property type="entry name" value="Sig_transdc_His_kin_sub3_dim/P"/>
</dbReference>
<dbReference type="CDD" id="cd16917">
    <property type="entry name" value="HATPase_UhpB-NarQ-NarX-like"/>
    <property type="match status" value="1"/>
</dbReference>
<dbReference type="InterPro" id="IPR036890">
    <property type="entry name" value="HATPase_C_sf"/>
</dbReference>
<dbReference type="InterPro" id="IPR017202">
    <property type="entry name" value="LiaS/VraS"/>
</dbReference>
<evidence type="ECO:0000256" key="2">
    <source>
        <dbReference type="ARBA" id="ARBA00004651"/>
    </source>
</evidence>
<comment type="caution">
    <text evidence="16">The sequence shown here is derived from an EMBL/GenBank/DDBJ whole genome shotgun (WGS) entry which is preliminary data.</text>
</comment>
<dbReference type="Pfam" id="PF07730">
    <property type="entry name" value="HisKA_3"/>
    <property type="match status" value="1"/>
</dbReference>
<protein>
    <recommendedName>
        <fullName evidence="13">Sensor histidine kinase</fullName>
        <ecNumber evidence="13">2.7.13.3</ecNumber>
    </recommendedName>
</protein>
<accession>C8NE28</accession>
<dbReference type="SUPFAM" id="SSF55874">
    <property type="entry name" value="ATPase domain of HSP90 chaperone/DNA topoisomerase II/histidine kinase"/>
    <property type="match status" value="1"/>
</dbReference>
<dbReference type="Gene3D" id="1.20.5.1930">
    <property type="match status" value="1"/>
</dbReference>
<evidence type="ECO:0000256" key="7">
    <source>
        <dbReference type="ARBA" id="ARBA00022741"/>
    </source>
</evidence>
<evidence type="ECO:0000256" key="14">
    <source>
        <dbReference type="SAM" id="Phobius"/>
    </source>
</evidence>
<evidence type="ECO:0000256" key="9">
    <source>
        <dbReference type="ARBA" id="ARBA00022840"/>
    </source>
</evidence>
<keyword evidence="12 13" id="KW-0472">Membrane</keyword>
<name>C8NE28_9LACT</name>
<keyword evidence="11 13" id="KW-0902">Two-component regulatory system</keyword>
<feature type="transmembrane region" description="Helical" evidence="14">
    <location>
        <begin position="47"/>
        <end position="69"/>
    </location>
</feature>
<evidence type="ECO:0000256" key="1">
    <source>
        <dbReference type="ARBA" id="ARBA00000085"/>
    </source>
</evidence>
<dbReference type="EC" id="2.7.13.3" evidence="13"/>
<keyword evidence="6 14" id="KW-0812">Transmembrane</keyword>
<feature type="domain" description="Histidine kinase" evidence="15">
    <location>
        <begin position="155"/>
        <end position="348"/>
    </location>
</feature>
<keyword evidence="17" id="KW-1185">Reference proteome</keyword>
<evidence type="ECO:0000313" key="17">
    <source>
        <dbReference type="Proteomes" id="UP000005926"/>
    </source>
</evidence>
<dbReference type="GO" id="GO:0005886">
    <property type="term" value="C:plasma membrane"/>
    <property type="evidence" value="ECO:0007669"/>
    <property type="project" value="UniProtKB-SubCell"/>
</dbReference>
<dbReference type="PANTHER" id="PTHR24421">
    <property type="entry name" value="NITRATE/NITRITE SENSOR PROTEIN NARX-RELATED"/>
    <property type="match status" value="1"/>
</dbReference>
<evidence type="ECO:0000259" key="15">
    <source>
        <dbReference type="PROSITE" id="PS50109"/>
    </source>
</evidence>
<dbReference type="GO" id="GO:0046983">
    <property type="term" value="F:protein dimerization activity"/>
    <property type="evidence" value="ECO:0007669"/>
    <property type="project" value="InterPro"/>
</dbReference>
<keyword evidence="10 14" id="KW-1133">Transmembrane helix</keyword>
<comment type="subcellular location">
    <subcellularLocation>
        <location evidence="2 13">Cell membrane</location>
        <topology evidence="2 13">Multi-pass membrane protein</topology>
    </subcellularLocation>
</comment>
<dbReference type="eggNOG" id="COG4585">
    <property type="taxonomic scope" value="Bacteria"/>
</dbReference>
<dbReference type="Gene3D" id="3.30.565.10">
    <property type="entry name" value="Histidine kinase-like ATPase, C-terminal domain"/>
    <property type="match status" value="1"/>
</dbReference>
<dbReference type="STRING" id="638301.HMPREF0444_0173"/>
<dbReference type="PANTHER" id="PTHR24421:SF37">
    <property type="entry name" value="SENSOR HISTIDINE KINASE NARS"/>
    <property type="match status" value="1"/>
</dbReference>